<keyword evidence="5 8" id="KW-0547">Nucleotide-binding</keyword>
<evidence type="ECO:0000256" key="8">
    <source>
        <dbReference type="PROSITE-ProRule" id="PRU10141"/>
    </source>
</evidence>
<dbReference type="EC" id="2.7.11.1" evidence="2"/>
<dbReference type="InterPro" id="IPR001245">
    <property type="entry name" value="Ser-Thr/Tyr_kinase_cat_dom"/>
</dbReference>
<evidence type="ECO:0000256" key="3">
    <source>
        <dbReference type="ARBA" id="ARBA00022475"/>
    </source>
</evidence>
<evidence type="ECO:0000256" key="5">
    <source>
        <dbReference type="ARBA" id="ARBA00022741"/>
    </source>
</evidence>
<reference evidence="12" key="2">
    <citation type="submission" date="2025-08" db="UniProtKB">
        <authorList>
            <consortium name="RefSeq"/>
        </authorList>
    </citation>
    <scope>IDENTIFICATION</scope>
    <source>
        <tissue evidence="12">Leaf</tissue>
    </source>
</reference>
<dbReference type="OrthoDB" id="4062651at2759"/>
<dbReference type="GO" id="GO:0005524">
    <property type="term" value="F:ATP binding"/>
    <property type="evidence" value="ECO:0007669"/>
    <property type="project" value="UniProtKB-UniRule"/>
</dbReference>
<dbReference type="GO" id="GO:0004674">
    <property type="term" value="F:protein serine/threonine kinase activity"/>
    <property type="evidence" value="ECO:0007669"/>
    <property type="project" value="UniProtKB-EC"/>
</dbReference>
<keyword evidence="6" id="KW-0418">Kinase</keyword>
<dbReference type="Proteomes" id="UP000189701">
    <property type="component" value="Unplaced"/>
</dbReference>
<gene>
    <name evidence="12" type="primary">LOC104235319</name>
</gene>
<evidence type="ECO:0000313" key="11">
    <source>
        <dbReference type="Proteomes" id="UP000189701"/>
    </source>
</evidence>
<dbReference type="RefSeq" id="XP_009787354.1">
    <property type="nucleotide sequence ID" value="XM_009789052.1"/>
</dbReference>
<feature type="region of interest" description="Disordered" evidence="9">
    <location>
        <begin position="34"/>
        <end position="61"/>
    </location>
</feature>
<dbReference type="InterPro" id="IPR017441">
    <property type="entry name" value="Protein_kinase_ATP_BS"/>
</dbReference>
<dbReference type="GO" id="GO:0005886">
    <property type="term" value="C:plasma membrane"/>
    <property type="evidence" value="ECO:0007669"/>
    <property type="project" value="UniProtKB-SubCell"/>
</dbReference>
<evidence type="ECO:0000256" key="6">
    <source>
        <dbReference type="ARBA" id="ARBA00022777"/>
    </source>
</evidence>
<dbReference type="PROSITE" id="PS00107">
    <property type="entry name" value="PROTEIN_KINASE_ATP"/>
    <property type="match status" value="1"/>
</dbReference>
<reference evidence="11" key="1">
    <citation type="journal article" date="2013" name="Genome Biol.">
        <title>Reference genomes and transcriptomes of Nicotiana sylvestris and Nicotiana tomentosiformis.</title>
        <authorList>
            <person name="Sierro N."/>
            <person name="Battey J.N."/>
            <person name="Ouadi S."/>
            <person name="Bovet L."/>
            <person name="Goepfert S."/>
            <person name="Bakaher N."/>
            <person name="Peitsch M.C."/>
            <person name="Ivanov N.V."/>
        </authorList>
    </citation>
    <scope>NUCLEOTIDE SEQUENCE [LARGE SCALE GENOMIC DNA]</scope>
</reference>
<evidence type="ECO:0000256" key="1">
    <source>
        <dbReference type="ARBA" id="ARBA00004236"/>
    </source>
</evidence>
<comment type="subcellular location">
    <subcellularLocation>
        <location evidence="1">Cell membrane</location>
    </subcellularLocation>
</comment>
<dbReference type="InterPro" id="IPR000719">
    <property type="entry name" value="Prot_kinase_dom"/>
</dbReference>
<keyword evidence="7 8" id="KW-0067">ATP-binding</keyword>
<dbReference type="InterPro" id="IPR050823">
    <property type="entry name" value="Plant_Ser_Thr_Prot_Kinase"/>
</dbReference>
<dbReference type="AlphaFoldDB" id="A0A1U7XK72"/>
<keyword evidence="11" id="KW-1185">Reference proteome</keyword>
<dbReference type="PROSITE" id="PS50011">
    <property type="entry name" value="PROTEIN_KINASE_DOM"/>
    <property type="match status" value="1"/>
</dbReference>
<dbReference type="SUPFAM" id="SSF56112">
    <property type="entry name" value="Protein kinase-like (PK-like)"/>
    <property type="match status" value="1"/>
</dbReference>
<keyword evidence="4" id="KW-0808">Transferase</keyword>
<evidence type="ECO:0000313" key="12">
    <source>
        <dbReference type="RefSeq" id="XP_009787354.1"/>
    </source>
</evidence>
<proteinExistence type="predicted"/>
<accession>A0A1U7XK72</accession>
<dbReference type="PANTHER" id="PTHR45621">
    <property type="entry name" value="OS01G0588500 PROTEIN-RELATED"/>
    <property type="match status" value="1"/>
</dbReference>
<keyword evidence="3" id="KW-0472">Membrane</keyword>
<dbReference type="Gene3D" id="3.30.200.20">
    <property type="entry name" value="Phosphorylase Kinase, domain 1"/>
    <property type="match status" value="1"/>
</dbReference>
<dbReference type="eggNOG" id="KOG1187">
    <property type="taxonomic scope" value="Eukaryota"/>
</dbReference>
<dbReference type="FunFam" id="3.30.200.20:FF:000228">
    <property type="entry name" value="Serine/threonine-protein kinase BIK1"/>
    <property type="match status" value="1"/>
</dbReference>
<feature type="domain" description="Protein kinase" evidence="10">
    <location>
        <begin position="86"/>
        <end position="195"/>
    </location>
</feature>
<evidence type="ECO:0000256" key="4">
    <source>
        <dbReference type="ARBA" id="ARBA00022679"/>
    </source>
</evidence>
<evidence type="ECO:0000256" key="2">
    <source>
        <dbReference type="ARBA" id="ARBA00012513"/>
    </source>
</evidence>
<keyword evidence="3" id="KW-1003">Cell membrane</keyword>
<evidence type="ECO:0000256" key="7">
    <source>
        <dbReference type="ARBA" id="ARBA00022840"/>
    </source>
</evidence>
<dbReference type="InterPro" id="IPR011009">
    <property type="entry name" value="Kinase-like_dom_sf"/>
</dbReference>
<name>A0A1U7XK72_NICSY</name>
<feature type="binding site" evidence="8">
    <location>
        <position position="125"/>
    </location>
    <ligand>
        <name>ATP</name>
        <dbReference type="ChEBI" id="CHEBI:30616"/>
    </ligand>
</feature>
<evidence type="ECO:0000259" key="10">
    <source>
        <dbReference type="PROSITE" id="PS50011"/>
    </source>
</evidence>
<dbReference type="Pfam" id="PF07714">
    <property type="entry name" value="PK_Tyr_Ser-Thr"/>
    <property type="match status" value="1"/>
</dbReference>
<evidence type="ECO:0000256" key="9">
    <source>
        <dbReference type="SAM" id="MobiDB-lite"/>
    </source>
</evidence>
<sequence length="195" mass="21786">MGNWFTCCVQRREKVAGIPKAGILTFVNSIGTSEHASHPLPVPDKNSTGKKRTGIVPSPRSESEILSSPYLRALLLSELAKATNNFHRDCLLGEGGFGYVYKGWLCEETLTASRPGSGLVVAVKKLKPRGLQGHKEWLSEVNYLGQLRHPNLVKLIGFCLEGENRLLVYEFMPRGSLENHLFRSELLIHIFFQLL</sequence>
<protein>
    <recommendedName>
        <fullName evidence="2">non-specific serine/threonine protein kinase</fullName>
        <ecNumber evidence="2">2.7.11.1</ecNumber>
    </recommendedName>
</protein>
<organism evidence="11 12">
    <name type="scientific">Nicotiana sylvestris</name>
    <name type="common">Wood tobacco</name>
    <name type="synonym">South American tobacco</name>
    <dbReference type="NCBI Taxonomy" id="4096"/>
    <lineage>
        <taxon>Eukaryota</taxon>
        <taxon>Viridiplantae</taxon>
        <taxon>Streptophyta</taxon>
        <taxon>Embryophyta</taxon>
        <taxon>Tracheophyta</taxon>
        <taxon>Spermatophyta</taxon>
        <taxon>Magnoliopsida</taxon>
        <taxon>eudicotyledons</taxon>
        <taxon>Gunneridae</taxon>
        <taxon>Pentapetalae</taxon>
        <taxon>asterids</taxon>
        <taxon>lamiids</taxon>
        <taxon>Solanales</taxon>
        <taxon>Solanaceae</taxon>
        <taxon>Nicotianoideae</taxon>
        <taxon>Nicotianeae</taxon>
        <taxon>Nicotiana</taxon>
    </lineage>
</organism>